<evidence type="ECO:0000313" key="1">
    <source>
        <dbReference type="EMBL" id="KAH7940574.1"/>
    </source>
</evidence>
<evidence type="ECO:0000313" key="2">
    <source>
        <dbReference type="Proteomes" id="UP000821865"/>
    </source>
</evidence>
<gene>
    <name evidence="1" type="ORF">HPB49_002118</name>
</gene>
<sequence length="797" mass="86071">MSPLSLREWSRPCRVSRPRPTWFPGMYICSASDEPSGHGCRPHSDRTAVGDQCGRCCLFGHATMACSRDERCLQCAGRHHMSACTVERACCLHCGGPHAATEPNCPKWPFERRVTCILASSKPRITRRQALELARNGVASPAVYSQQQVACLRIPKGRPAVLVQPDRLFLDILNDSAGAPPSIDSGPTQPPSAAARHTHGSSRRLSRRHFAPSWIRCRPTASESHICGGTGKARCPGSVWLVRPGYSGRASFSGTCAQCGAVILSVAGGPLLDECDLLALQETYALAGELSLPAVVGGDELLCASFDCVVVTVLVGPTYTCVASVYVHPRQRWDTEFVGCLCDRVGGDLVVCGNFNSRNTVWGCVRVDESGRKLLDSVLRAGPFVANTGGPTFARRGFEGTMTPLLALSSGRWGSVHFPIFLVRHAATHEKLQCSALAAFPVNEAASLGTSLSARVRPPPVVWCRLERLCLIISSSICQLRVARRSASWCSLCFSLDGALAHLSPWRILGAVLRPRVPRCPALSIAAARVITNAQLTELLAVTFCPPPAVTTRSTEILQPHHHPRRELVAPQRYCPTAGILAEMDALCAANFLSVSCARCSRQGGIAQLPRPTPSPAGRLQRRLVNRRHPERVERGSGCAVAQERQTIGQPCLYRPVSLTSASGKVLEAMALRRLRLRAAALDTLAAEQSGFRHFRATADSLADVVTTLEEAKHRGDARYLGRLDVVIAFDQLPHTTINDALSAMGVSGRMLDYLGAFPQWPYDACTCRESAKPAACRHNWCAAGQCGEPVPLLTCS</sequence>
<accession>A0ACB8CCX3</accession>
<comment type="caution">
    <text evidence="1">The sequence shown here is derived from an EMBL/GenBank/DDBJ whole genome shotgun (WGS) entry which is preliminary data.</text>
</comment>
<dbReference type="Proteomes" id="UP000821865">
    <property type="component" value="Chromosome 7"/>
</dbReference>
<reference evidence="1" key="1">
    <citation type="submission" date="2020-05" db="EMBL/GenBank/DDBJ databases">
        <title>Large-scale comparative analyses of tick genomes elucidate their genetic diversity and vector capacities.</title>
        <authorList>
            <person name="Jia N."/>
            <person name="Wang J."/>
            <person name="Shi W."/>
            <person name="Du L."/>
            <person name="Sun Y."/>
            <person name="Zhan W."/>
            <person name="Jiang J."/>
            <person name="Wang Q."/>
            <person name="Zhang B."/>
            <person name="Ji P."/>
            <person name="Sakyi L.B."/>
            <person name="Cui X."/>
            <person name="Yuan T."/>
            <person name="Jiang B."/>
            <person name="Yang W."/>
            <person name="Lam T.T.-Y."/>
            <person name="Chang Q."/>
            <person name="Ding S."/>
            <person name="Wang X."/>
            <person name="Zhu J."/>
            <person name="Ruan X."/>
            <person name="Zhao L."/>
            <person name="Wei J."/>
            <person name="Que T."/>
            <person name="Du C."/>
            <person name="Cheng J."/>
            <person name="Dai P."/>
            <person name="Han X."/>
            <person name="Huang E."/>
            <person name="Gao Y."/>
            <person name="Liu J."/>
            <person name="Shao H."/>
            <person name="Ye R."/>
            <person name="Li L."/>
            <person name="Wei W."/>
            <person name="Wang X."/>
            <person name="Wang C."/>
            <person name="Yang T."/>
            <person name="Huo Q."/>
            <person name="Li W."/>
            <person name="Guo W."/>
            <person name="Chen H."/>
            <person name="Zhou L."/>
            <person name="Ni X."/>
            <person name="Tian J."/>
            <person name="Zhou Y."/>
            <person name="Sheng Y."/>
            <person name="Liu T."/>
            <person name="Pan Y."/>
            <person name="Xia L."/>
            <person name="Li J."/>
            <person name="Zhao F."/>
            <person name="Cao W."/>
        </authorList>
    </citation>
    <scope>NUCLEOTIDE SEQUENCE</scope>
    <source>
        <strain evidence="1">Dsil-2018</strain>
    </source>
</reference>
<organism evidence="1 2">
    <name type="scientific">Dermacentor silvarum</name>
    <name type="common">Tick</name>
    <dbReference type="NCBI Taxonomy" id="543639"/>
    <lineage>
        <taxon>Eukaryota</taxon>
        <taxon>Metazoa</taxon>
        <taxon>Ecdysozoa</taxon>
        <taxon>Arthropoda</taxon>
        <taxon>Chelicerata</taxon>
        <taxon>Arachnida</taxon>
        <taxon>Acari</taxon>
        <taxon>Parasitiformes</taxon>
        <taxon>Ixodida</taxon>
        <taxon>Ixodoidea</taxon>
        <taxon>Ixodidae</taxon>
        <taxon>Rhipicephalinae</taxon>
        <taxon>Dermacentor</taxon>
    </lineage>
</organism>
<keyword evidence="2" id="KW-1185">Reference proteome</keyword>
<proteinExistence type="predicted"/>
<protein>
    <submittedName>
        <fullName evidence="1">Uncharacterized protein</fullName>
    </submittedName>
</protein>
<name>A0ACB8CCX3_DERSI</name>
<dbReference type="EMBL" id="CM023476">
    <property type="protein sequence ID" value="KAH7940574.1"/>
    <property type="molecule type" value="Genomic_DNA"/>
</dbReference>